<sequence>MRIPIIILLGVLVLSSIHVRSQTPPQSPPSVHQIFVEDQTDQPTHTPRIDPSPELLQAFDDRAAARRAVLHPCSPAVK</sequence>
<evidence type="ECO:0000313" key="2">
    <source>
        <dbReference type="Proteomes" id="UP000253606"/>
    </source>
</evidence>
<proteinExistence type="predicted"/>
<evidence type="ECO:0000313" key="1">
    <source>
        <dbReference type="EMBL" id="AXC12115.1"/>
    </source>
</evidence>
<dbReference type="AlphaFoldDB" id="A0A2Z5G0F1"/>
<reference evidence="1 2" key="1">
    <citation type="journal article" date="2018" name="Front. Microbiol.">
        <title>Hydrolytic Capabilities as a Key to Environmental Success: Chitinolytic and Cellulolytic Acidobacteria From Acidic Sub-arctic Soils and Boreal Peatlands.</title>
        <authorList>
            <person name="Belova S.E."/>
            <person name="Ravin N.V."/>
            <person name="Pankratov T.A."/>
            <person name="Rakitin A.L."/>
            <person name="Ivanova A.A."/>
            <person name="Beletsky A.V."/>
            <person name="Mardanov A.V."/>
            <person name="Sinninghe Damste J.S."/>
            <person name="Dedysh S.N."/>
        </authorList>
    </citation>
    <scope>NUCLEOTIDE SEQUENCE [LARGE SCALE GENOMIC DNA]</scope>
    <source>
        <strain evidence="1 2">SBC82</strain>
    </source>
</reference>
<dbReference type="KEGG" id="abas:ACPOL_2807"/>
<accession>A0A2Z5G0F1</accession>
<dbReference type="EMBL" id="CP030840">
    <property type="protein sequence ID" value="AXC12115.1"/>
    <property type="molecule type" value="Genomic_DNA"/>
</dbReference>
<organism evidence="1 2">
    <name type="scientific">Acidisarcina polymorpha</name>
    <dbReference type="NCBI Taxonomy" id="2211140"/>
    <lineage>
        <taxon>Bacteria</taxon>
        <taxon>Pseudomonadati</taxon>
        <taxon>Acidobacteriota</taxon>
        <taxon>Terriglobia</taxon>
        <taxon>Terriglobales</taxon>
        <taxon>Acidobacteriaceae</taxon>
        <taxon>Acidisarcina</taxon>
    </lineage>
</organism>
<protein>
    <submittedName>
        <fullName evidence="1">Uncharacterized protein</fullName>
    </submittedName>
</protein>
<dbReference type="Proteomes" id="UP000253606">
    <property type="component" value="Chromosome"/>
</dbReference>
<dbReference type="RefSeq" id="WP_150132990.1">
    <property type="nucleotide sequence ID" value="NZ_CP030840.1"/>
</dbReference>
<name>A0A2Z5G0F1_9BACT</name>
<keyword evidence="2" id="KW-1185">Reference proteome</keyword>
<gene>
    <name evidence="1" type="ORF">ACPOL_2807</name>
</gene>